<dbReference type="eggNOG" id="COG5452">
    <property type="taxonomic scope" value="Bacteria"/>
</dbReference>
<dbReference type="PIRSF" id="PIRSF032079">
    <property type="entry name" value="UCP032079"/>
    <property type="match status" value="1"/>
</dbReference>
<reference evidence="4" key="1">
    <citation type="submission" date="2006-06" db="EMBL/GenBank/DDBJ databases">
        <title>Complete sequence of chromosome of Chelativorans sp. BNC1.</title>
        <authorList>
            <consortium name="US DOE Joint Genome Institute"/>
            <person name="Copeland A."/>
            <person name="Lucas S."/>
            <person name="Lapidus A."/>
            <person name="Barry K."/>
            <person name="Detter J.C."/>
            <person name="Glavina del Rio T."/>
            <person name="Hammon N."/>
            <person name="Israni S."/>
            <person name="Dalin E."/>
            <person name="Tice H."/>
            <person name="Pitluck S."/>
            <person name="Chertkov O."/>
            <person name="Brettin T."/>
            <person name="Bruce D."/>
            <person name="Han C."/>
            <person name="Tapia R."/>
            <person name="Gilna P."/>
            <person name="Schmutz J."/>
            <person name="Larimer F."/>
            <person name="Land M."/>
            <person name="Hauser L."/>
            <person name="Kyrpides N."/>
            <person name="Mikhailova N."/>
            <person name="Richardson P."/>
        </authorList>
    </citation>
    <scope>NUCLEOTIDE SEQUENCE</scope>
    <source>
        <strain evidence="4">BNC1</strain>
    </source>
</reference>
<comment type="similarity">
    <text evidence="2">Belongs to the UPF0174 family.</text>
</comment>
<name>Q11J86_CHESB</name>
<accession>Q11J86</accession>
<dbReference type="STRING" id="266779.Meso_1143"/>
<dbReference type="Pfam" id="PF03981">
    <property type="entry name" value="Ubiq_cyt_C_chap"/>
    <property type="match status" value="1"/>
</dbReference>
<dbReference type="PANTHER" id="PTHR12184:SF1">
    <property type="entry name" value="UBIQUINOL-CYTOCHROME-C REDUCTASE COMPLEX ASSEMBLY FACTOR 1"/>
    <property type="match status" value="1"/>
</dbReference>
<dbReference type="InterPro" id="IPR014569">
    <property type="entry name" value="Ubq_cyt-c_CBP3-rel"/>
</dbReference>
<evidence type="ECO:0000259" key="3">
    <source>
        <dbReference type="Pfam" id="PF03981"/>
    </source>
</evidence>
<dbReference type="PANTHER" id="PTHR12184">
    <property type="entry name" value="UBIQUINOL-CYTOCHROME C REDUCTASE COMPLEX ASSEMBLY FACTOR 1 FAMILY MEMBER"/>
    <property type="match status" value="1"/>
</dbReference>
<dbReference type="InterPro" id="IPR007129">
    <property type="entry name" value="Ubiqinol_cyt_c_chaperone_CPB3"/>
</dbReference>
<evidence type="ECO:0000313" key="4">
    <source>
        <dbReference type="EMBL" id="ABG62539.1"/>
    </source>
</evidence>
<dbReference type="KEGG" id="mes:Meso_1143"/>
<dbReference type="InterPro" id="IPR021150">
    <property type="entry name" value="Ubiq_cyt_c_chap"/>
</dbReference>
<dbReference type="EMBL" id="CP000390">
    <property type="protein sequence ID" value="ABG62539.1"/>
    <property type="molecule type" value="Genomic_DNA"/>
</dbReference>
<dbReference type="HOGENOM" id="CLU_051390_5_1_5"/>
<proteinExistence type="inferred from homology"/>
<organism evidence="4">
    <name type="scientific">Chelativorans sp. (strain BNC1)</name>
    <dbReference type="NCBI Taxonomy" id="266779"/>
    <lineage>
        <taxon>Bacteria</taxon>
        <taxon>Pseudomonadati</taxon>
        <taxon>Pseudomonadota</taxon>
        <taxon>Alphaproteobacteria</taxon>
        <taxon>Hyphomicrobiales</taxon>
        <taxon>Phyllobacteriaceae</taxon>
        <taxon>Chelativorans</taxon>
    </lineage>
</organism>
<gene>
    <name evidence="4" type="ordered locus">Meso_1143</name>
</gene>
<dbReference type="OrthoDB" id="7158889at2"/>
<comment type="similarity">
    <text evidence="1">Belongs to the CBP3 family.</text>
</comment>
<evidence type="ECO:0000256" key="2">
    <source>
        <dbReference type="ARBA" id="ARBA00006436"/>
    </source>
</evidence>
<dbReference type="AlphaFoldDB" id="Q11J86"/>
<protein>
    <submittedName>
        <fullName evidence="4">Ubiquinol-cytochrome C chaperone</fullName>
    </submittedName>
</protein>
<feature type="domain" description="Ubiquinol-cytochrome c chaperone" evidence="3">
    <location>
        <begin position="36"/>
        <end position="174"/>
    </location>
</feature>
<sequence>MFQWPFGAQRRARQRVVEALYGEIVAAARRPRLYSELQVPDTPLGRFEMLSLHLFLLLHRLRGETGVLADLAQELTDYFFREVDHSLRELGIGDLGVPKRIKKLARMFYGRLSAYGQAVDAGNEAELAGALRRNIMPDRAVWDESAVLAAYMLEACHVLSGLANEELLAGKLTFPPLPQEKS</sequence>
<evidence type="ECO:0000256" key="1">
    <source>
        <dbReference type="ARBA" id="ARBA00006407"/>
    </source>
</evidence>